<protein>
    <submittedName>
        <fullName evidence="2">Putative superfamily III holin-X</fullName>
    </submittedName>
</protein>
<organism evidence="2 3">
    <name type="scientific">Rhizobium sullae</name>
    <name type="common">Rhizobium hedysari</name>
    <dbReference type="NCBI Taxonomy" id="50338"/>
    <lineage>
        <taxon>Bacteria</taxon>
        <taxon>Pseudomonadati</taxon>
        <taxon>Pseudomonadota</taxon>
        <taxon>Alphaproteobacteria</taxon>
        <taxon>Hyphomicrobiales</taxon>
        <taxon>Rhizobiaceae</taxon>
        <taxon>Rhizobium/Agrobacterium group</taxon>
        <taxon>Rhizobium</taxon>
    </lineage>
</organism>
<accession>A0A4R3PU98</accession>
<name>A0A4R3PU98_RHISU</name>
<dbReference type="Pfam" id="PF07332">
    <property type="entry name" value="Phage_holin_3_6"/>
    <property type="match status" value="1"/>
</dbReference>
<evidence type="ECO:0000256" key="1">
    <source>
        <dbReference type="SAM" id="Phobius"/>
    </source>
</evidence>
<keyword evidence="1" id="KW-0472">Membrane</keyword>
<reference evidence="2 3" key="1">
    <citation type="submission" date="2019-03" db="EMBL/GenBank/DDBJ databases">
        <title>Genomic Encyclopedia of Type Strains, Phase IV (KMG-V): Genome sequencing to study the core and pangenomes of soil and plant-associated prokaryotes.</title>
        <authorList>
            <person name="Whitman W."/>
        </authorList>
    </citation>
    <scope>NUCLEOTIDE SEQUENCE [LARGE SCALE GENOMIC DNA]</scope>
    <source>
        <strain evidence="2 3">Hc14</strain>
    </source>
</reference>
<feature type="transmembrane region" description="Helical" evidence="1">
    <location>
        <begin position="49"/>
        <end position="76"/>
    </location>
</feature>
<evidence type="ECO:0000313" key="2">
    <source>
        <dbReference type="EMBL" id="TCU09620.1"/>
    </source>
</evidence>
<feature type="transmembrane region" description="Helical" evidence="1">
    <location>
        <begin position="88"/>
        <end position="106"/>
    </location>
</feature>
<keyword evidence="1" id="KW-0812">Transmembrane</keyword>
<dbReference type="RefSeq" id="WP_132568333.1">
    <property type="nucleotide sequence ID" value="NZ_SMBH01000024.1"/>
</dbReference>
<gene>
    <name evidence="2" type="ORF">EV132_12420</name>
</gene>
<sequence length="139" mass="14418">MANHGNNRALPELLTGLVADISGLFRKEIDLAKAEASEKFDRALGALEVVAIGLVLAIGALGVLLSAAVTGVAAFLVAQGFTEPNADALSSVIIGVLAAVLAWAMISRGLANLRAGNLTLDRTATSLRRDVDVIKERTQ</sequence>
<comment type="caution">
    <text evidence="2">The sequence shown here is derived from an EMBL/GenBank/DDBJ whole genome shotgun (WGS) entry which is preliminary data.</text>
</comment>
<dbReference type="AlphaFoldDB" id="A0A4R3PU98"/>
<dbReference type="InterPro" id="IPR009937">
    <property type="entry name" value="Phage_holin_3_6"/>
</dbReference>
<proteinExistence type="predicted"/>
<dbReference type="Proteomes" id="UP000294576">
    <property type="component" value="Unassembled WGS sequence"/>
</dbReference>
<evidence type="ECO:0000313" key="3">
    <source>
        <dbReference type="Proteomes" id="UP000294576"/>
    </source>
</evidence>
<dbReference type="EMBL" id="SMBH01000024">
    <property type="protein sequence ID" value="TCU09620.1"/>
    <property type="molecule type" value="Genomic_DNA"/>
</dbReference>
<keyword evidence="1" id="KW-1133">Transmembrane helix</keyword>